<reference evidence="1" key="1">
    <citation type="journal article" date="2020" name="mSystems">
        <title>Genome- and Community-Level Interaction Insights into Carbon Utilization and Element Cycling Functions of Hydrothermarchaeota in Hydrothermal Sediment.</title>
        <authorList>
            <person name="Zhou Z."/>
            <person name="Liu Y."/>
            <person name="Xu W."/>
            <person name="Pan J."/>
            <person name="Luo Z.H."/>
            <person name="Li M."/>
        </authorList>
    </citation>
    <scope>NUCLEOTIDE SEQUENCE [LARGE SCALE GENOMIC DNA]</scope>
    <source>
        <strain evidence="1">SpSt-110</strain>
    </source>
</reference>
<evidence type="ECO:0000313" key="1">
    <source>
        <dbReference type="EMBL" id="HHP68016.1"/>
    </source>
</evidence>
<dbReference type="AlphaFoldDB" id="A0A7J3XZB5"/>
<accession>A0A7J3XZB5</accession>
<gene>
    <name evidence="1" type="ORF">ENM60_04435</name>
</gene>
<proteinExistence type="predicted"/>
<organism evidence="1">
    <name type="scientific">Thermogladius calderae</name>
    <dbReference type="NCBI Taxonomy" id="1200300"/>
    <lineage>
        <taxon>Archaea</taxon>
        <taxon>Thermoproteota</taxon>
        <taxon>Thermoprotei</taxon>
        <taxon>Desulfurococcales</taxon>
        <taxon>Desulfurococcaceae</taxon>
        <taxon>Thermogladius</taxon>
    </lineage>
</organism>
<name>A0A7J3XZB5_9CREN</name>
<protein>
    <submittedName>
        <fullName evidence="1">Uncharacterized protein</fullName>
    </submittedName>
</protein>
<sequence length="96" mass="11215">MSLKAELSKVFGKVYEEDQGEYKLYILYDRGEPRFILCVEKIDDFIVGKITLFSKSTSTDCYSLEYQPEGLYIIASSDNEFIERLRNKINRLALLE</sequence>
<comment type="caution">
    <text evidence="1">The sequence shown here is derived from an EMBL/GenBank/DDBJ whole genome shotgun (WGS) entry which is preliminary data.</text>
</comment>
<dbReference type="EMBL" id="DRYK01000056">
    <property type="protein sequence ID" value="HHP68016.1"/>
    <property type="molecule type" value="Genomic_DNA"/>
</dbReference>